<dbReference type="OrthoDB" id="1523398at2"/>
<keyword evidence="1" id="KW-0560">Oxidoreductase</keyword>
<dbReference type="PANTHER" id="PTHR14239">
    <property type="entry name" value="DUDULIN-RELATED"/>
    <property type="match status" value="1"/>
</dbReference>
<comment type="caution">
    <text evidence="3">The sequence shown here is derived from an EMBL/GenBank/DDBJ whole genome shotgun (WGS) entry which is preliminary data.</text>
</comment>
<dbReference type="InterPro" id="IPR036291">
    <property type="entry name" value="NAD(P)-bd_dom_sf"/>
</dbReference>
<feature type="domain" description="Pyrroline-5-carboxylate reductase catalytic N-terminal" evidence="2">
    <location>
        <begin position="3"/>
        <end position="96"/>
    </location>
</feature>
<dbReference type="Gene3D" id="3.40.50.720">
    <property type="entry name" value="NAD(P)-binding Rossmann-like Domain"/>
    <property type="match status" value="1"/>
</dbReference>
<dbReference type="RefSeq" id="WP_135483532.1">
    <property type="nucleotide sequence ID" value="NZ_SRMF01000004.1"/>
</dbReference>
<evidence type="ECO:0000313" key="4">
    <source>
        <dbReference type="Proteomes" id="UP000297475"/>
    </source>
</evidence>
<sequence length="219" mass="23790">MNIAVLGTGDVGRTMATALIKQGHTVMMGSRTADNPAARAWAESQGESARQGTFDDAAAFADLVFNCTAGMHSLAVIDSINKDHLNGKVLVDVANPLDFSNGFPPRLTVCNDDSLGEQIQRVLPDVRVVKAFNTLANAMMVEPARLEGPHQLLVSGNDADAKEKVREIAASFGWQHEQWLDLGGIEQARGTEMYLALWVRLYNALQTPEFNLILARSRA</sequence>
<evidence type="ECO:0000256" key="1">
    <source>
        <dbReference type="ARBA" id="ARBA00023002"/>
    </source>
</evidence>
<name>A0A4Z0WCY1_9GAMM</name>
<dbReference type="SUPFAM" id="SSF51735">
    <property type="entry name" value="NAD(P)-binding Rossmann-fold domains"/>
    <property type="match status" value="1"/>
</dbReference>
<dbReference type="Proteomes" id="UP000297475">
    <property type="component" value="Unassembled WGS sequence"/>
</dbReference>
<protein>
    <submittedName>
        <fullName evidence="3">NADP oxidoreductase</fullName>
    </submittedName>
</protein>
<dbReference type="EMBL" id="SRMF01000004">
    <property type="protein sequence ID" value="TGG92860.1"/>
    <property type="molecule type" value="Genomic_DNA"/>
</dbReference>
<organism evidence="3 4">
    <name type="scientific">Natronospirillum operosum</name>
    <dbReference type="NCBI Taxonomy" id="2759953"/>
    <lineage>
        <taxon>Bacteria</taxon>
        <taxon>Pseudomonadati</taxon>
        <taxon>Pseudomonadota</taxon>
        <taxon>Gammaproteobacteria</taxon>
        <taxon>Oceanospirillales</taxon>
        <taxon>Natronospirillaceae</taxon>
        <taxon>Natronospirillum</taxon>
    </lineage>
</organism>
<dbReference type="Pfam" id="PF03807">
    <property type="entry name" value="F420_oxidored"/>
    <property type="match status" value="1"/>
</dbReference>
<gene>
    <name evidence="3" type="ORF">E4656_12085</name>
</gene>
<dbReference type="InterPro" id="IPR051267">
    <property type="entry name" value="STEAP_metalloreductase"/>
</dbReference>
<reference evidence="3 4" key="1">
    <citation type="submission" date="2019-04" db="EMBL/GenBank/DDBJ databases">
        <title>Natronospirillum operosus gen. nov., sp. nov., a haloalkaliphilic satellite isolated from decaying biomass of laboratory culture of cyanobacterium Geitlerinema sp. and proposal of Natronospirillaceae fam. nov. and Saccharospirillaceae fam. nov.</title>
        <authorList>
            <person name="Kevbrin V."/>
            <person name="Boltyanskaya Y."/>
            <person name="Koziaeva V."/>
            <person name="Grouzdev D.S."/>
            <person name="Park M."/>
            <person name="Cho J."/>
        </authorList>
    </citation>
    <scope>NUCLEOTIDE SEQUENCE [LARGE SCALE GENOMIC DNA]</scope>
    <source>
        <strain evidence="3 4">G-116</strain>
    </source>
</reference>
<keyword evidence="4" id="KW-1185">Reference proteome</keyword>
<evidence type="ECO:0000259" key="2">
    <source>
        <dbReference type="Pfam" id="PF03807"/>
    </source>
</evidence>
<accession>A0A4Z0WCY1</accession>
<evidence type="ECO:0000313" key="3">
    <source>
        <dbReference type="EMBL" id="TGG92860.1"/>
    </source>
</evidence>
<dbReference type="GO" id="GO:0016491">
    <property type="term" value="F:oxidoreductase activity"/>
    <property type="evidence" value="ECO:0007669"/>
    <property type="project" value="UniProtKB-KW"/>
</dbReference>
<dbReference type="InterPro" id="IPR028939">
    <property type="entry name" value="P5C_Rdtase_cat_N"/>
</dbReference>
<dbReference type="AlphaFoldDB" id="A0A4Z0WCY1"/>
<proteinExistence type="predicted"/>